<dbReference type="Pfam" id="PF08448">
    <property type="entry name" value="PAS_4"/>
    <property type="match status" value="1"/>
</dbReference>
<dbReference type="InterPro" id="IPR001610">
    <property type="entry name" value="PAC"/>
</dbReference>
<feature type="domain" description="PAC" evidence="18">
    <location>
        <begin position="481"/>
        <end position="531"/>
    </location>
</feature>
<dbReference type="SMART" id="SM00388">
    <property type="entry name" value="HisKA"/>
    <property type="match status" value="1"/>
</dbReference>
<dbReference type="EC" id="2.7.13.3" evidence="4"/>
<keyword evidence="8" id="KW-0418">Kinase</keyword>
<dbReference type="Pfam" id="PF08447">
    <property type="entry name" value="PAS_3"/>
    <property type="match status" value="3"/>
</dbReference>
<dbReference type="InterPro" id="IPR000014">
    <property type="entry name" value="PAS"/>
</dbReference>
<evidence type="ECO:0000256" key="3">
    <source>
        <dbReference type="ARBA" id="ARBA00006402"/>
    </source>
</evidence>
<feature type="domain" description="Histidine kinase" evidence="15">
    <location>
        <begin position="668"/>
        <end position="900"/>
    </location>
</feature>
<feature type="domain" description="PAC" evidence="18">
    <location>
        <begin position="92"/>
        <end position="144"/>
    </location>
</feature>
<evidence type="ECO:0000256" key="8">
    <source>
        <dbReference type="ARBA" id="ARBA00022777"/>
    </source>
</evidence>
<dbReference type="Gene3D" id="3.30.450.20">
    <property type="entry name" value="PAS domain"/>
    <property type="match status" value="5"/>
</dbReference>
<feature type="domain" description="Response regulatory" evidence="16">
    <location>
        <begin position="927"/>
        <end position="1048"/>
    </location>
</feature>
<evidence type="ECO:0000256" key="7">
    <source>
        <dbReference type="ARBA" id="ARBA00022741"/>
    </source>
</evidence>
<comment type="caution">
    <text evidence="19">The sequence shown here is derived from an EMBL/GenBank/DDBJ whole genome shotgun (WGS) entry which is preliminary data.</text>
</comment>
<dbReference type="Gene3D" id="3.40.50.2300">
    <property type="match status" value="1"/>
</dbReference>
<feature type="domain" description="PAC" evidence="18">
    <location>
        <begin position="221"/>
        <end position="273"/>
    </location>
</feature>
<comment type="catalytic activity">
    <reaction evidence="1">
        <text>ATP + protein L-histidine = ADP + protein N-phospho-L-histidine.</text>
        <dbReference type="EC" id="2.7.13.3"/>
    </reaction>
</comment>
<evidence type="ECO:0000259" key="18">
    <source>
        <dbReference type="PROSITE" id="PS50113"/>
    </source>
</evidence>
<dbReference type="SUPFAM" id="SSF55785">
    <property type="entry name" value="PYP-like sensor domain (PAS domain)"/>
    <property type="match status" value="5"/>
</dbReference>
<dbReference type="InterPro" id="IPR013655">
    <property type="entry name" value="PAS_fold_3"/>
</dbReference>
<keyword evidence="10" id="KW-0902">Two-component regulatory system</keyword>
<dbReference type="SUPFAM" id="SSF55874">
    <property type="entry name" value="ATPase domain of HSP90 chaperone/DNA topoisomerase II/histidine kinase"/>
    <property type="match status" value="1"/>
</dbReference>
<dbReference type="PANTHER" id="PTHR45339">
    <property type="entry name" value="HYBRID SIGNAL TRANSDUCTION HISTIDINE KINASE J"/>
    <property type="match status" value="1"/>
</dbReference>
<dbReference type="Gene3D" id="3.30.565.10">
    <property type="entry name" value="Histidine kinase-like ATPase, C-terminal domain"/>
    <property type="match status" value="1"/>
</dbReference>
<evidence type="ECO:0000256" key="9">
    <source>
        <dbReference type="ARBA" id="ARBA00022840"/>
    </source>
</evidence>
<evidence type="ECO:0000256" key="5">
    <source>
        <dbReference type="ARBA" id="ARBA00022553"/>
    </source>
</evidence>
<keyword evidence="12" id="KW-0131">Cell cycle</keyword>
<feature type="domain" description="PAC" evidence="18">
    <location>
        <begin position="342"/>
        <end position="394"/>
    </location>
</feature>
<dbReference type="InterPro" id="IPR036097">
    <property type="entry name" value="HisK_dim/P_sf"/>
</dbReference>
<keyword evidence="9" id="KW-0067">ATP-binding</keyword>
<organism evidence="19 20">
    <name type="scientific">Tolypothrix bouteillei VB521301</name>
    <dbReference type="NCBI Taxonomy" id="1479485"/>
    <lineage>
        <taxon>Bacteria</taxon>
        <taxon>Bacillati</taxon>
        <taxon>Cyanobacteriota</taxon>
        <taxon>Cyanophyceae</taxon>
        <taxon>Nostocales</taxon>
        <taxon>Tolypothrichaceae</taxon>
        <taxon>Tolypothrix</taxon>
    </lineage>
</organism>
<dbReference type="Pfam" id="PF13426">
    <property type="entry name" value="PAS_9"/>
    <property type="match status" value="1"/>
</dbReference>
<dbReference type="PROSITE" id="PS50113">
    <property type="entry name" value="PAC"/>
    <property type="match status" value="4"/>
</dbReference>
<evidence type="ECO:0000313" key="19">
    <source>
        <dbReference type="EMBL" id="KAF3890064.1"/>
    </source>
</evidence>
<dbReference type="SUPFAM" id="SSF47384">
    <property type="entry name" value="Homodimeric domain of signal transducing histidine kinase"/>
    <property type="match status" value="1"/>
</dbReference>
<dbReference type="InterPro" id="IPR011006">
    <property type="entry name" value="CheY-like_superfamily"/>
</dbReference>
<accession>A0A8S9TEP3</accession>
<dbReference type="InterPro" id="IPR004358">
    <property type="entry name" value="Sig_transdc_His_kin-like_C"/>
</dbReference>
<feature type="domain" description="PAS" evidence="17">
    <location>
        <begin position="145"/>
        <end position="217"/>
    </location>
</feature>
<dbReference type="InterPro" id="IPR005467">
    <property type="entry name" value="His_kinase_dom"/>
</dbReference>
<dbReference type="GO" id="GO:0005524">
    <property type="term" value="F:ATP binding"/>
    <property type="evidence" value="ECO:0007669"/>
    <property type="project" value="UniProtKB-KW"/>
</dbReference>
<dbReference type="CDD" id="cd16922">
    <property type="entry name" value="HATPase_EvgS-ArcB-TorS-like"/>
    <property type="match status" value="1"/>
</dbReference>
<keyword evidence="11" id="KW-0472">Membrane</keyword>
<evidence type="ECO:0000256" key="6">
    <source>
        <dbReference type="ARBA" id="ARBA00022679"/>
    </source>
</evidence>
<dbReference type="Pfam" id="PF02518">
    <property type="entry name" value="HATPase_c"/>
    <property type="match status" value="1"/>
</dbReference>
<evidence type="ECO:0000256" key="10">
    <source>
        <dbReference type="ARBA" id="ARBA00023012"/>
    </source>
</evidence>
<keyword evidence="6" id="KW-0808">Transferase</keyword>
<dbReference type="Pfam" id="PF00512">
    <property type="entry name" value="HisKA"/>
    <property type="match status" value="1"/>
</dbReference>
<evidence type="ECO:0000256" key="11">
    <source>
        <dbReference type="ARBA" id="ARBA00023136"/>
    </source>
</evidence>
<dbReference type="PROSITE" id="PS50112">
    <property type="entry name" value="PAS"/>
    <property type="match status" value="4"/>
</dbReference>
<evidence type="ECO:0000256" key="14">
    <source>
        <dbReference type="PROSITE-ProRule" id="PRU00169"/>
    </source>
</evidence>
<dbReference type="Pfam" id="PF00072">
    <property type="entry name" value="Response_reg"/>
    <property type="match status" value="1"/>
</dbReference>
<dbReference type="RefSeq" id="WP_050046505.1">
    <property type="nucleotide sequence ID" value="NZ_JHEG04000001.1"/>
</dbReference>
<evidence type="ECO:0000313" key="20">
    <source>
        <dbReference type="Proteomes" id="UP000029738"/>
    </source>
</evidence>
<dbReference type="PROSITE" id="PS50110">
    <property type="entry name" value="RESPONSE_REGULATORY"/>
    <property type="match status" value="1"/>
</dbReference>
<evidence type="ECO:0000259" key="15">
    <source>
        <dbReference type="PROSITE" id="PS50109"/>
    </source>
</evidence>
<dbReference type="InterPro" id="IPR013656">
    <property type="entry name" value="PAS_4"/>
</dbReference>
<dbReference type="GO" id="GO:0000155">
    <property type="term" value="F:phosphorelay sensor kinase activity"/>
    <property type="evidence" value="ECO:0007669"/>
    <property type="project" value="InterPro"/>
</dbReference>
<gene>
    <name evidence="19" type="ORF">DA73_0400034865</name>
</gene>
<evidence type="ECO:0000259" key="17">
    <source>
        <dbReference type="PROSITE" id="PS50112"/>
    </source>
</evidence>
<dbReference type="OrthoDB" id="415806at2"/>
<keyword evidence="7" id="KW-0547">Nucleotide-binding</keyword>
<dbReference type="SMART" id="SM00448">
    <property type="entry name" value="REC"/>
    <property type="match status" value="1"/>
</dbReference>
<dbReference type="FunFam" id="3.30.565.10:FF:000010">
    <property type="entry name" value="Sensor histidine kinase RcsC"/>
    <property type="match status" value="1"/>
</dbReference>
<dbReference type="PROSITE" id="PS50109">
    <property type="entry name" value="HIS_KIN"/>
    <property type="match status" value="1"/>
</dbReference>
<feature type="domain" description="PAS" evidence="17">
    <location>
        <begin position="395"/>
        <end position="447"/>
    </location>
</feature>
<evidence type="ECO:0000259" key="16">
    <source>
        <dbReference type="PROSITE" id="PS50110"/>
    </source>
</evidence>
<feature type="modified residue" description="4-aspartylphosphate" evidence="14">
    <location>
        <position position="976"/>
    </location>
</feature>
<dbReference type="InterPro" id="IPR036890">
    <property type="entry name" value="HATPase_C_sf"/>
</dbReference>
<dbReference type="InterPro" id="IPR003594">
    <property type="entry name" value="HATPase_dom"/>
</dbReference>
<dbReference type="CDD" id="cd00082">
    <property type="entry name" value="HisKA"/>
    <property type="match status" value="1"/>
</dbReference>
<dbReference type="InterPro" id="IPR003661">
    <property type="entry name" value="HisK_dim/P_dom"/>
</dbReference>
<dbReference type="GO" id="GO:0016020">
    <property type="term" value="C:membrane"/>
    <property type="evidence" value="ECO:0007669"/>
    <property type="project" value="UniProtKB-SubCell"/>
</dbReference>
<dbReference type="CDD" id="cd17546">
    <property type="entry name" value="REC_hyHK_CKI1_RcsC-like"/>
    <property type="match status" value="1"/>
</dbReference>
<dbReference type="PANTHER" id="PTHR45339:SF1">
    <property type="entry name" value="HYBRID SIGNAL TRANSDUCTION HISTIDINE KINASE J"/>
    <property type="match status" value="1"/>
</dbReference>
<dbReference type="EMBL" id="JHEG04000001">
    <property type="protein sequence ID" value="KAF3890064.1"/>
    <property type="molecule type" value="Genomic_DNA"/>
</dbReference>
<dbReference type="InterPro" id="IPR001789">
    <property type="entry name" value="Sig_transdc_resp-reg_receiver"/>
</dbReference>
<dbReference type="PRINTS" id="PR00344">
    <property type="entry name" value="BCTRLSENSOR"/>
</dbReference>
<reference evidence="19" key="2">
    <citation type="submission" date="2019-11" db="EMBL/GenBank/DDBJ databases">
        <title>Improved Assembly of Tolypothrix boutellei genome.</title>
        <authorList>
            <person name="Sarangi A.N."/>
            <person name="Mukherjee M."/>
            <person name="Ghosh S."/>
            <person name="Singh D."/>
            <person name="Das A."/>
            <person name="Kant S."/>
            <person name="Prusty A."/>
            <person name="Tripathy S."/>
        </authorList>
    </citation>
    <scope>NUCLEOTIDE SEQUENCE</scope>
    <source>
        <strain evidence="19">VB521301</strain>
    </source>
</reference>
<name>A0A8S9TEP3_9CYAN</name>
<protein>
    <recommendedName>
        <fullName evidence="13">Circadian input-output histidine kinase CikA</fullName>
        <ecNumber evidence="4">2.7.13.3</ecNumber>
    </recommendedName>
</protein>
<dbReference type="Gene3D" id="1.10.287.130">
    <property type="match status" value="1"/>
</dbReference>
<dbReference type="SMART" id="SM00387">
    <property type="entry name" value="HATPase_c"/>
    <property type="match status" value="1"/>
</dbReference>
<evidence type="ECO:0000256" key="2">
    <source>
        <dbReference type="ARBA" id="ARBA00004370"/>
    </source>
</evidence>
<dbReference type="SMART" id="SM00086">
    <property type="entry name" value="PAC"/>
    <property type="match status" value="4"/>
</dbReference>
<dbReference type="CDD" id="cd00130">
    <property type="entry name" value="PAS"/>
    <property type="match status" value="5"/>
</dbReference>
<dbReference type="SMART" id="SM00091">
    <property type="entry name" value="PAS"/>
    <property type="match status" value="5"/>
</dbReference>
<dbReference type="InterPro" id="IPR000700">
    <property type="entry name" value="PAS-assoc_C"/>
</dbReference>
<feature type="domain" description="PAS" evidence="17">
    <location>
        <begin position="19"/>
        <end position="89"/>
    </location>
</feature>
<dbReference type="SUPFAM" id="SSF52172">
    <property type="entry name" value="CheY-like"/>
    <property type="match status" value="1"/>
</dbReference>
<dbReference type="InterPro" id="IPR035965">
    <property type="entry name" value="PAS-like_dom_sf"/>
</dbReference>
<dbReference type="NCBIfam" id="TIGR00229">
    <property type="entry name" value="sensory_box"/>
    <property type="match status" value="5"/>
</dbReference>
<dbReference type="Proteomes" id="UP000029738">
    <property type="component" value="Unassembled WGS sequence"/>
</dbReference>
<comment type="similarity">
    <text evidence="3">In the N-terminal section; belongs to the phytochrome family.</text>
</comment>
<keyword evidence="20" id="KW-1185">Reference proteome</keyword>
<sequence length="1140" mass="129082">MSITLPLGQSTPDCPLGCVPNFYQVLAELAPIGIFYTDAHGKCLYVNPWWCTVAGITIAEARGDGWIDALHPEDRQQVFAEWQQAAQSNLPFQSEYRFLHRNGKETWVLGQGVAELDATGTVKGYVGTVTDITERKQIENTCRESEERWHLALRGNNDGIWDWNVQTNEVFFSSRWKEMLGFKDEEIDNHLDEWAKRVHPDDLGWVTQVIQNHFAKKTPFYTSEHRVLCKDGSYKWILDRGQALWDEAGNVVRMTGSHTDITERKRKEVELREMSVALEYAVSGIAKLDVEGRYVFVNQSYASVVGYAPEEMIGMSWQQTVYPDDLETTIAVYNVMLQEGKVETEARGIRRDGSIFYKQLVMISIYDEQHQFIGHHCFMKDITDRKQVEEALQKAQSRFAGILEIAQDAIISIDSNQRITLFNQGAEKVFGYTVEEILGQPLDRLLPLRFADIHHQYVHDFGQSLGKARRMGSKKLRQIGEWGEIFGRRKDGTEFPAEASISKLELGDEIIFTAFLRDISDRKRAEMELKHQKEILQTMFDHIPLMVTLFDRNMDIEFLNPQLQQVLGWSLQDWQQSDVLAKCYPDRVEHETAKEHILAANGKWKDFRTHTASGKTLYTSWANVRLSNGYLIGIGQDITERKQTELALQQAKETAEVANQAKSLFLANMSHELRTPLNVILGFTQVMSRDRSLNAEQQENLKIIRRSGDHLLNLINDILDLSKIEAGHTSLDKSNIDLVAFLHSLRNMFRQKAVAKGIQFNIDLDPILPQYITTDPSKLRQVLINLLGNAIKFTKQGSITLHVKVNEEGETFNFQQLKNRASPVSLLFEVEDTGIGIPAKDLDLIFNAFVQAEAGKGATEGTGLGLTISRNLARLMGGNITVNSTVGQGTTFLVTLPVWLATSTDTQPEQINHQEAIGLVPGQPQYRILVVDDQPENRLLLVKLLSNLGLDVQEATNGQEAIALWEVWHPHLIWMDIRMPVLSGYKATKWIREQENAAQNQHQPSKIIALTAHASESDRDLALAAGCDDYISKPFQEETLLNMMAKYLGISYIYADSEPPSTSSDLPVSIVLTSEKLAVMPATWIAQLQQTALLCNEEEVLLVIEQIPPEHEFLATQLRELSQNFEFHQIAQLAQTALNV</sequence>
<evidence type="ECO:0000256" key="1">
    <source>
        <dbReference type="ARBA" id="ARBA00000085"/>
    </source>
</evidence>
<comment type="subcellular location">
    <subcellularLocation>
        <location evidence="2">Membrane</location>
    </subcellularLocation>
</comment>
<reference evidence="19" key="1">
    <citation type="journal article" date="2015" name="Genome Announc.">
        <title>Draft Genome Sequence of Tolypothrix boutellei Strain VB521301.</title>
        <authorList>
            <person name="Chandrababunaidu M.M."/>
            <person name="Singh D."/>
            <person name="Sen D."/>
            <person name="Bhan S."/>
            <person name="Das S."/>
            <person name="Gupta A."/>
            <person name="Adhikary S.P."/>
            <person name="Tripathy S."/>
        </authorList>
    </citation>
    <scope>NUCLEOTIDE SEQUENCE</scope>
    <source>
        <strain evidence="19">VB521301</strain>
    </source>
</reference>
<feature type="domain" description="PAS" evidence="17">
    <location>
        <begin position="270"/>
        <end position="340"/>
    </location>
</feature>
<dbReference type="FunFam" id="1.10.287.130:FF:000038">
    <property type="entry name" value="Sensory transduction histidine kinase"/>
    <property type="match status" value="1"/>
</dbReference>
<evidence type="ECO:0000256" key="13">
    <source>
        <dbReference type="ARBA" id="ARBA00074306"/>
    </source>
</evidence>
<evidence type="ECO:0000256" key="12">
    <source>
        <dbReference type="ARBA" id="ARBA00023306"/>
    </source>
</evidence>
<evidence type="ECO:0000256" key="4">
    <source>
        <dbReference type="ARBA" id="ARBA00012438"/>
    </source>
</evidence>
<proteinExistence type="inferred from homology"/>
<keyword evidence="5 14" id="KW-0597">Phosphoprotein</keyword>
<dbReference type="AlphaFoldDB" id="A0A8S9TEP3"/>